<evidence type="ECO:0000313" key="2">
    <source>
        <dbReference type="EMBL" id="SBQ31731.1"/>
    </source>
</evidence>
<feature type="region of interest" description="Disordered" evidence="1">
    <location>
        <begin position="34"/>
        <end position="54"/>
    </location>
</feature>
<protein>
    <submittedName>
        <fullName evidence="2">Vestigial like 2a</fullName>
    </submittedName>
</protein>
<accession>A0A1A8DEL3</accession>
<proteinExistence type="predicted"/>
<dbReference type="EMBL" id="HAEA01003251">
    <property type="protein sequence ID" value="SBQ31731.1"/>
    <property type="molecule type" value="Transcribed_RNA"/>
</dbReference>
<dbReference type="AlphaFoldDB" id="A0A1A8DEL3"/>
<name>A0A1A8DEL3_NOTKA</name>
<feature type="non-terminal residue" evidence="2">
    <location>
        <position position="1"/>
    </location>
</feature>
<gene>
    <name evidence="2" type="primary">VGLL2A</name>
</gene>
<feature type="compositionally biased region" description="Polar residues" evidence="1">
    <location>
        <begin position="80"/>
        <end position="90"/>
    </location>
</feature>
<evidence type="ECO:0000256" key="1">
    <source>
        <dbReference type="SAM" id="MobiDB-lite"/>
    </source>
</evidence>
<reference evidence="2" key="2">
    <citation type="submission" date="2016-06" db="EMBL/GenBank/DDBJ databases">
        <title>The genome of a short-lived fish provides insights into sex chromosome evolution and the genetic control of aging.</title>
        <authorList>
            <person name="Reichwald K."/>
            <person name="Felder M."/>
            <person name="Petzold A."/>
            <person name="Koch P."/>
            <person name="Groth M."/>
            <person name="Platzer M."/>
        </authorList>
    </citation>
    <scope>NUCLEOTIDE SEQUENCE</scope>
    <source>
        <tissue evidence="2">Brain</tissue>
    </source>
</reference>
<feature type="non-terminal residue" evidence="2">
    <location>
        <position position="99"/>
    </location>
</feature>
<organism evidence="2">
    <name type="scientific">Nothobranchius kadleci</name>
    <name type="common">African annual killifish</name>
    <dbReference type="NCBI Taxonomy" id="1051664"/>
    <lineage>
        <taxon>Eukaryota</taxon>
        <taxon>Metazoa</taxon>
        <taxon>Chordata</taxon>
        <taxon>Craniata</taxon>
        <taxon>Vertebrata</taxon>
        <taxon>Euteleostomi</taxon>
        <taxon>Actinopterygii</taxon>
        <taxon>Neopterygii</taxon>
        <taxon>Teleostei</taxon>
        <taxon>Neoteleostei</taxon>
        <taxon>Acanthomorphata</taxon>
        <taxon>Ovalentaria</taxon>
        <taxon>Atherinomorphae</taxon>
        <taxon>Cyprinodontiformes</taxon>
        <taxon>Nothobranchiidae</taxon>
        <taxon>Nothobranchius</taxon>
    </lineage>
</organism>
<sequence>LCDNRPVPNEYSHWVLSSSTCYQLVNLHSHLLLQGASGSPVHPPHRSSLGSSALLRSPARSRNRCLAPSLLHQLPLRPDTPSSQRSTTVLESERRPVPS</sequence>
<reference evidence="2" key="1">
    <citation type="submission" date="2016-05" db="EMBL/GenBank/DDBJ databases">
        <authorList>
            <person name="Lavstsen T."/>
            <person name="Jespersen J.S."/>
        </authorList>
    </citation>
    <scope>NUCLEOTIDE SEQUENCE</scope>
    <source>
        <tissue evidence="2">Brain</tissue>
    </source>
</reference>
<feature type="region of interest" description="Disordered" evidence="1">
    <location>
        <begin position="67"/>
        <end position="99"/>
    </location>
</feature>